<proteinExistence type="predicted"/>
<reference evidence="1 2" key="1">
    <citation type="journal article" date="2018" name="Elife">
        <title>Firefly genomes illuminate parallel origins of bioluminescence in beetles.</title>
        <authorList>
            <person name="Fallon T.R."/>
            <person name="Lower S.E."/>
            <person name="Chang C.H."/>
            <person name="Bessho-Uehara M."/>
            <person name="Martin G.J."/>
            <person name="Bewick A.J."/>
            <person name="Behringer M."/>
            <person name="Debat H.J."/>
            <person name="Wong I."/>
            <person name="Day J.C."/>
            <person name="Suvorov A."/>
            <person name="Silva C.J."/>
            <person name="Stanger-Hall K.F."/>
            <person name="Hall D.W."/>
            <person name="Schmitz R.J."/>
            <person name="Nelson D.R."/>
            <person name="Lewis S.M."/>
            <person name="Shigenobu S."/>
            <person name="Bybee S.M."/>
            <person name="Larracuente A.M."/>
            <person name="Oba Y."/>
            <person name="Weng J.K."/>
        </authorList>
    </citation>
    <scope>NUCLEOTIDE SEQUENCE [LARGE SCALE GENOMIC DNA]</scope>
    <source>
        <strain evidence="1">1611_PpyrPB1</strain>
        <tissue evidence="1">Whole body</tissue>
    </source>
</reference>
<comment type="caution">
    <text evidence="1">The sequence shown here is derived from an EMBL/GenBank/DDBJ whole genome shotgun (WGS) entry which is preliminary data.</text>
</comment>
<dbReference type="InterPro" id="IPR010736">
    <property type="entry name" value="SHIPPO-rpt"/>
</dbReference>
<name>A0A5N4AIS4_PHOPY</name>
<accession>A0A5N4AIS4</accession>
<organism evidence="1 2">
    <name type="scientific">Photinus pyralis</name>
    <name type="common">Common eastern firefly</name>
    <name type="synonym">Lampyris pyralis</name>
    <dbReference type="NCBI Taxonomy" id="7054"/>
    <lineage>
        <taxon>Eukaryota</taxon>
        <taxon>Metazoa</taxon>
        <taxon>Ecdysozoa</taxon>
        <taxon>Arthropoda</taxon>
        <taxon>Hexapoda</taxon>
        <taxon>Insecta</taxon>
        <taxon>Pterygota</taxon>
        <taxon>Neoptera</taxon>
        <taxon>Endopterygota</taxon>
        <taxon>Coleoptera</taxon>
        <taxon>Polyphaga</taxon>
        <taxon>Elateriformia</taxon>
        <taxon>Elateroidea</taxon>
        <taxon>Lampyridae</taxon>
        <taxon>Lampyrinae</taxon>
        <taxon>Photinus</taxon>
    </lineage>
</organism>
<dbReference type="InParanoid" id="A0A5N4AIS4"/>
<gene>
    <name evidence="1" type="ORF">PPYR_08249</name>
</gene>
<dbReference type="Proteomes" id="UP000327044">
    <property type="component" value="Unassembled WGS sequence"/>
</dbReference>
<keyword evidence="2" id="KW-1185">Reference proteome</keyword>
<evidence type="ECO:0008006" key="3">
    <source>
        <dbReference type="Google" id="ProtNLM"/>
    </source>
</evidence>
<dbReference type="PANTHER" id="PTHR21580">
    <property type="entry name" value="SHIPPO-1-RELATED"/>
    <property type="match status" value="1"/>
</dbReference>
<dbReference type="EMBL" id="VVIM01000006">
    <property type="protein sequence ID" value="KAB0797255.1"/>
    <property type="molecule type" value="Genomic_DNA"/>
</dbReference>
<evidence type="ECO:0000313" key="1">
    <source>
        <dbReference type="EMBL" id="KAB0797255.1"/>
    </source>
</evidence>
<evidence type="ECO:0000313" key="2">
    <source>
        <dbReference type="Proteomes" id="UP000327044"/>
    </source>
</evidence>
<dbReference type="AlphaFoldDB" id="A0A5N4AIS4"/>
<sequence>MYNLGPRFTKAKTATPPFLGPNSYTICDKKECFKNRTPFLSSSVRKTTATYPVYTHAIYHPEEYNRRRIKGGASVNYTAKRLKYSEEDSPGPCDYELEVTEFPRQVGVGKLYLCRVPYSLTAKGPSVPSHLDENGYDIDNHGNLIKIPPNIYDTSRGPAKYNVPRGEICYTTNKYHKGSWWSKSNIVRFPKQVSATPGVGAYNIQGDCACEENEGYREMARLFSFLPRFTEAEMLRVAREDTPGPGSYNADTSSFTRKDSLSVAPVPFISGAKRLGSNLKSESPAPGEYEVQNCPAGRRDFSKRQYIGVQAGRPTVGKQQDYPGPATYNVLGPIDEKIRAKSNKYCCVDVPFYALAERKMGFVHKDAPHLPAPGDYDLEKMEMTKEYEGGPCFKSKSKRFTSITEIDGAGPASYNITEPFKKNTSRKSHNTGKVPFMSSQLRSAELKSKTPGMHYLFTAIH</sequence>
<dbReference type="Pfam" id="PF07004">
    <property type="entry name" value="SHIPPO-rpt"/>
    <property type="match status" value="2"/>
</dbReference>
<dbReference type="InterPro" id="IPR051291">
    <property type="entry name" value="CIMAP"/>
</dbReference>
<protein>
    <recommendedName>
        <fullName evidence="3">Sperm-tail PG-rich repeat-containing protein 2</fullName>
    </recommendedName>
</protein>